<reference evidence="3 4" key="1">
    <citation type="journal article" date="2020" name="IScience">
        <title>Genome Sequencing of the Endangered Kingdonia uniflora (Circaeasteraceae, Ranunculales) Reveals Potential Mechanisms of Evolutionary Specialization.</title>
        <authorList>
            <person name="Sun Y."/>
            <person name="Deng T."/>
            <person name="Zhang A."/>
            <person name="Moore M.J."/>
            <person name="Landis J.B."/>
            <person name="Lin N."/>
            <person name="Zhang H."/>
            <person name="Zhang X."/>
            <person name="Huang J."/>
            <person name="Zhang X."/>
            <person name="Sun H."/>
            <person name="Wang H."/>
        </authorList>
    </citation>
    <scope>NUCLEOTIDE SEQUENCE [LARGE SCALE GENOMIC DNA]</scope>
    <source>
        <strain evidence="3">TB1705</strain>
        <tissue evidence="3">Leaf</tissue>
    </source>
</reference>
<sequence>MSPSIISIVNPINSFEETMTETEYFLLSSNEFSDDDNDEIKNEHMESPSHYTIICEEFVDDDICVKVKELEIAKSIIDVINLSFPYQPPYESPQPCLEPRPPDTKYNIQNYWVDNPSLQDISLLLGIDSILVTPSPATLIPIPTSPFQKPLGGTIIVNEFVDLLCDNSSCTYSIDQCLNYFKYWDDPIILKIVQALSPVTESYKLEPDPQPPDRHHFNGSSYFLGNDEYQDKFLVYGIIHCKISQSAIPHKLNKENLYPRGLDSELFLCIMITSTQLGNQACAACKYQRRKCIPDCPLAPYFPSHHQAQFLNAHRLFGVSNILKITRNLNQFEKDEAMRTMIIQADARAADPVGGCYRIVRDLQRQIDYHAAELDFVVKQIVVCRVAATQSQDPLQQLVPYDYVNQQCETLHLEQEEQQAREHGFVVYDDNYGEGFNQLSMQDEGSSLVLEDVKLQLPVDTFDDRQLEALNSENRFVCTIIFHVLL</sequence>
<protein>
    <recommendedName>
        <fullName evidence="2">LOB domain-containing protein</fullName>
    </recommendedName>
</protein>
<dbReference type="Pfam" id="PF03195">
    <property type="entry name" value="LOB"/>
    <property type="match status" value="1"/>
</dbReference>
<comment type="similarity">
    <text evidence="1">Belongs to the LOB domain-containing protein family.</text>
</comment>
<dbReference type="InterPro" id="IPR004883">
    <property type="entry name" value="LOB"/>
</dbReference>
<dbReference type="OrthoDB" id="1893065at2759"/>
<dbReference type="Proteomes" id="UP000541444">
    <property type="component" value="Unassembled WGS sequence"/>
</dbReference>
<gene>
    <name evidence="3" type="ORF">GIB67_010615</name>
</gene>
<evidence type="ECO:0000313" key="4">
    <source>
        <dbReference type="Proteomes" id="UP000541444"/>
    </source>
</evidence>
<evidence type="ECO:0000259" key="2">
    <source>
        <dbReference type="PROSITE" id="PS50891"/>
    </source>
</evidence>
<dbReference type="EMBL" id="JACGCM010001721">
    <property type="protein sequence ID" value="KAF6151037.1"/>
    <property type="molecule type" value="Genomic_DNA"/>
</dbReference>
<dbReference type="AlphaFoldDB" id="A0A7J7M814"/>
<proteinExistence type="inferred from homology"/>
<evidence type="ECO:0000256" key="1">
    <source>
        <dbReference type="ARBA" id="ARBA00005474"/>
    </source>
</evidence>
<evidence type="ECO:0000313" key="3">
    <source>
        <dbReference type="EMBL" id="KAF6151037.1"/>
    </source>
</evidence>
<organism evidence="3 4">
    <name type="scientific">Kingdonia uniflora</name>
    <dbReference type="NCBI Taxonomy" id="39325"/>
    <lineage>
        <taxon>Eukaryota</taxon>
        <taxon>Viridiplantae</taxon>
        <taxon>Streptophyta</taxon>
        <taxon>Embryophyta</taxon>
        <taxon>Tracheophyta</taxon>
        <taxon>Spermatophyta</taxon>
        <taxon>Magnoliopsida</taxon>
        <taxon>Ranunculales</taxon>
        <taxon>Circaeasteraceae</taxon>
        <taxon>Kingdonia</taxon>
    </lineage>
</organism>
<accession>A0A7J7M814</accession>
<dbReference type="PANTHER" id="PTHR31301:SF186">
    <property type="entry name" value="OS09G0364100 PROTEIN"/>
    <property type="match status" value="1"/>
</dbReference>
<keyword evidence="4" id="KW-1185">Reference proteome</keyword>
<name>A0A7J7M814_9MAGN</name>
<comment type="caution">
    <text evidence="3">The sequence shown here is derived from an EMBL/GenBank/DDBJ whole genome shotgun (WGS) entry which is preliminary data.</text>
</comment>
<dbReference type="PANTHER" id="PTHR31301">
    <property type="entry name" value="LOB DOMAIN-CONTAINING PROTEIN 4-RELATED"/>
    <property type="match status" value="1"/>
</dbReference>
<feature type="domain" description="LOB" evidence="2">
    <location>
        <begin position="280"/>
        <end position="381"/>
    </location>
</feature>
<dbReference type="PROSITE" id="PS50891">
    <property type="entry name" value="LOB"/>
    <property type="match status" value="1"/>
</dbReference>